<evidence type="ECO:0000313" key="1">
    <source>
        <dbReference type="EMBL" id="OMO64362.1"/>
    </source>
</evidence>
<protein>
    <submittedName>
        <fullName evidence="1">Uncharacterized protein</fullName>
    </submittedName>
</protein>
<organism evidence="1 2">
    <name type="scientific">Corchorus capsularis</name>
    <name type="common">Jute</name>
    <dbReference type="NCBI Taxonomy" id="210143"/>
    <lineage>
        <taxon>Eukaryota</taxon>
        <taxon>Viridiplantae</taxon>
        <taxon>Streptophyta</taxon>
        <taxon>Embryophyta</taxon>
        <taxon>Tracheophyta</taxon>
        <taxon>Spermatophyta</taxon>
        <taxon>Magnoliopsida</taxon>
        <taxon>eudicotyledons</taxon>
        <taxon>Gunneridae</taxon>
        <taxon>Pentapetalae</taxon>
        <taxon>rosids</taxon>
        <taxon>malvids</taxon>
        <taxon>Malvales</taxon>
        <taxon>Malvaceae</taxon>
        <taxon>Grewioideae</taxon>
        <taxon>Apeibeae</taxon>
        <taxon>Corchorus</taxon>
    </lineage>
</organism>
<sequence length="72" mass="8351">MACRCREEPYPHLQNFGNYPTTPARLGSLAAHIHVARKLQTVRWKGTRETSRTEKKIFESEKIWSLPLQATL</sequence>
<dbReference type="EMBL" id="AWWV01012814">
    <property type="protein sequence ID" value="OMO64362.1"/>
    <property type="molecule type" value="Genomic_DNA"/>
</dbReference>
<dbReference type="Gramene" id="OMO64362">
    <property type="protein sequence ID" value="OMO64362"/>
    <property type="gene ID" value="CCACVL1_21813"/>
</dbReference>
<evidence type="ECO:0000313" key="2">
    <source>
        <dbReference type="Proteomes" id="UP000188268"/>
    </source>
</evidence>
<gene>
    <name evidence="1" type="ORF">CCACVL1_21813</name>
</gene>
<comment type="caution">
    <text evidence="1">The sequence shown here is derived from an EMBL/GenBank/DDBJ whole genome shotgun (WGS) entry which is preliminary data.</text>
</comment>
<keyword evidence="2" id="KW-1185">Reference proteome</keyword>
<dbReference type="Proteomes" id="UP000188268">
    <property type="component" value="Unassembled WGS sequence"/>
</dbReference>
<accession>A0A1R3H1Y5</accession>
<reference evidence="1 2" key="1">
    <citation type="submission" date="2013-09" db="EMBL/GenBank/DDBJ databases">
        <title>Corchorus capsularis genome sequencing.</title>
        <authorList>
            <person name="Alam M."/>
            <person name="Haque M.S."/>
            <person name="Islam M.S."/>
            <person name="Emdad E.M."/>
            <person name="Islam M.M."/>
            <person name="Ahmed B."/>
            <person name="Halim A."/>
            <person name="Hossen Q.M.M."/>
            <person name="Hossain M.Z."/>
            <person name="Ahmed R."/>
            <person name="Khan M.M."/>
            <person name="Islam R."/>
            <person name="Rashid M.M."/>
            <person name="Khan S.A."/>
            <person name="Rahman M.S."/>
            <person name="Alam M."/>
        </authorList>
    </citation>
    <scope>NUCLEOTIDE SEQUENCE [LARGE SCALE GENOMIC DNA]</scope>
    <source>
        <strain evidence="2">cv. CVL-1</strain>
        <tissue evidence="1">Whole seedling</tissue>
    </source>
</reference>
<dbReference type="AlphaFoldDB" id="A0A1R3H1Y5"/>
<name>A0A1R3H1Y5_COCAP</name>
<proteinExistence type="predicted"/>